<reference evidence="4" key="1">
    <citation type="journal article" date="2023" name="Insect Mol. Biol.">
        <title>Genome sequencing provides insights into the evolution of gene families encoding plant cell wall-degrading enzymes in longhorned beetles.</title>
        <authorList>
            <person name="Shin N.R."/>
            <person name="Okamura Y."/>
            <person name="Kirsch R."/>
            <person name="Pauchet Y."/>
        </authorList>
    </citation>
    <scope>NUCLEOTIDE SEQUENCE</scope>
    <source>
        <strain evidence="4">MMC_N1</strain>
    </source>
</reference>
<dbReference type="SUPFAM" id="SSF53032">
    <property type="entry name" value="tRNA-intron endonuclease catalytic domain-like"/>
    <property type="match status" value="1"/>
</dbReference>
<organism evidence="4 5">
    <name type="scientific">Molorchus minor</name>
    <dbReference type="NCBI Taxonomy" id="1323400"/>
    <lineage>
        <taxon>Eukaryota</taxon>
        <taxon>Metazoa</taxon>
        <taxon>Ecdysozoa</taxon>
        <taxon>Arthropoda</taxon>
        <taxon>Hexapoda</taxon>
        <taxon>Insecta</taxon>
        <taxon>Pterygota</taxon>
        <taxon>Neoptera</taxon>
        <taxon>Endopterygota</taxon>
        <taxon>Coleoptera</taxon>
        <taxon>Polyphaga</taxon>
        <taxon>Cucujiformia</taxon>
        <taxon>Chrysomeloidea</taxon>
        <taxon>Cerambycidae</taxon>
        <taxon>Lamiinae</taxon>
        <taxon>Monochamini</taxon>
        <taxon>Molorchus</taxon>
    </lineage>
</organism>
<gene>
    <name evidence="4" type="ORF">NQ317_001597</name>
</gene>
<evidence type="ECO:0000313" key="4">
    <source>
        <dbReference type="EMBL" id="KAJ8973572.1"/>
    </source>
</evidence>
<dbReference type="Gene3D" id="3.40.1350.10">
    <property type="match status" value="1"/>
</dbReference>
<evidence type="ECO:0000313" key="5">
    <source>
        <dbReference type="Proteomes" id="UP001162164"/>
    </source>
</evidence>
<dbReference type="Proteomes" id="UP001162164">
    <property type="component" value="Unassembled WGS sequence"/>
</dbReference>
<dbReference type="InterPro" id="IPR018593">
    <property type="entry name" value="tRNA-endonuc_su_Sen15"/>
</dbReference>
<dbReference type="EMBL" id="JAPWTJ010001148">
    <property type="protein sequence ID" value="KAJ8973572.1"/>
    <property type="molecule type" value="Genomic_DNA"/>
</dbReference>
<comment type="similarity">
    <text evidence="1">Belongs to the SEN15 family.</text>
</comment>
<feature type="domain" description="tRNA-splicing endonuclease subunit Sen15" evidence="3">
    <location>
        <begin position="33"/>
        <end position="77"/>
    </location>
</feature>
<accession>A0ABQ9J6L7</accession>
<comment type="caution">
    <text evidence="4">The sequence shown here is derived from an EMBL/GenBank/DDBJ whole genome shotgun (WGS) entry which is preliminary data.</text>
</comment>
<dbReference type="InterPro" id="IPR011856">
    <property type="entry name" value="tRNA_endonuc-like_dom_sf"/>
</dbReference>
<proteinExistence type="inferred from homology"/>
<evidence type="ECO:0000259" key="3">
    <source>
        <dbReference type="Pfam" id="PF09631"/>
    </source>
</evidence>
<keyword evidence="5" id="KW-1185">Reference proteome</keyword>
<dbReference type="Pfam" id="PF09631">
    <property type="entry name" value="Sen15"/>
    <property type="match status" value="1"/>
</dbReference>
<evidence type="ECO:0000256" key="1">
    <source>
        <dbReference type="ARBA" id="ARBA00006091"/>
    </source>
</evidence>
<name>A0ABQ9J6L7_9CUCU</name>
<evidence type="ECO:0000256" key="2">
    <source>
        <dbReference type="ARBA" id="ARBA00022694"/>
    </source>
</evidence>
<protein>
    <recommendedName>
        <fullName evidence="3">tRNA-splicing endonuclease subunit Sen15 domain-containing protein</fullName>
    </recommendedName>
</protein>
<dbReference type="InterPro" id="IPR036167">
    <property type="entry name" value="tRNA_intron_Endo_cat-like_sf"/>
</dbReference>
<keyword evidence="2" id="KW-0819">tRNA processing</keyword>
<sequence length="129" mass="14839">MNESIVSEFAKYVLRGEAVITSHVYLELSEIKSEDMHFKKIQYILKEIQQNTVFLVIVHSDSTCVYYQLTDGLVQPTDSMAKHLKENKQEKLDSDLKKNRDLLEQSALFGYKITLNKCRDNSSVETSSS</sequence>